<feature type="signal peptide" evidence="1">
    <location>
        <begin position="1"/>
        <end position="23"/>
    </location>
</feature>
<dbReference type="PROSITE" id="PS51352">
    <property type="entry name" value="THIOREDOXIN_2"/>
    <property type="match status" value="1"/>
</dbReference>
<dbReference type="InterPro" id="IPR000866">
    <property type="entry name" value="AhpC/TSA"/>
</dbReference>
<name>A0A521C4Y8_9SPHI</name>
<evidence type="ECO:0000313" key="4">
    <source>
        <dbReference type="Proteomes" id="UP000315971"/>
    </source>
</evidence>
<keyword evidence="1" id="KW-0732">Signal</keyword>
<dbReference type="InterPro" id="IPR036249">
    <property type="entry name" value="Thioredoxin-like_sf"/>
</dbReference>
<reference evidence="3 4" key="1">
    <citation type="submission" date="2017-05" db="EMBL/GenBank/DDBJ databases">
        <authorList>
            <person name="Varghese N."/>
            <person name="Submissions S."/>
        </authorList>
    </citation>
    <scope>NUCLEOTIDE SEQUENCE [LARGE SCALE GENOMIC DNA]</scope>
    <source>
        <strain evidence="3 4">DSM 21342</strain>
    </source>
</reference>
<dbReference type="PANTHER" id="PTHR42852:SF17">
    <property type="entry name" value="THIOREDOXIN-LIKE PROTEIN HI_1115"/>
    <property type="match status" value="1"/>
</dbReference>
<protein>
    <submittedName>
        <fullName evidence="3">Thiol-disulfide isomerase or thioredoxin</fullName>
    </submittedName>
</protein>
<dbReference type="Pfam" id="PF00578">
    <property type="entry name" value="AhpC-TSA"/>
    <property type="match status" value="1"/>
</dbReference>
<evidence type="ECO:0000313" key="3">
    <source>
        <dbReference type="EMBL" id="SMO53750.1"/>
    </source>
</evidence>
<dbReference type="Proteomes" id="UP000315971">
    <property type="component" value="Unassembled WGS sequence"/>
</dbReference>
<dbReference type="Gene3D" id="3.40.30.10">
    <property type="entry name" value="Glutaredoxin"/>
    <property type="match status" value="1"/>
</dbReference>
<gene>
    <name evidence="3" type="ORF">SAMN06265350_103161</name>
</gene>
<dbReference type="SUPFAM" id="SSF52833">
    <property type="entry name" value="Thioredoxin-like"/>
    <property type="match status" value="1"/>
</dbReference>
<dbReference type="AlphaFoldDB" id="A0A521C4Y8"/>
<dbReference type="GO" id="GO:0016853">
    <property type="term" value="F:isomerase activity"/>
    <property type="evidence" value="ECO:0007669"/>
    <property type="project" value="UniProtKB-KW"/>
</dbReference>
<dbReference type="EMBL" id="FXSZ01000003">
    <property type="protein sequence ID" value="SMO53750.1"/>
    <property type="molecule type" value="Genomic_DNA"/>
</dbReference>
<evidence type="ECO:0000259" key="2">
    <source>
        <dbReference type="PROSITE" id="PS51352"/>
    </source>
</evidence>
<dbReference type="OrthoDB" id="9815205at2"/>
<dbReference type="GO" id="GO:0016209">
    <property type="term" value="F:antioxidant activity"/>
    <property type="evidence" value="ECO:0007669"/>
    <property type="project" value="InterPro"/>
</dbReference>
<organism evidence="3 4">
    <name type="scientific">Solitalea koreensis</name>
    <dbReference type="NCBI Taxonomy" id="543615"/>
    <lineage>
        <taxon>Bacteria</taxon>
        <taxon>Pseudomonadati</taxon>
        <taxon>Bacteroidota</taxon>
        <taxon>Sphingobacteriia</taxon>
        <taxon>Sphingobacteriales</taxon>
        <taxon>Sphingobacteriaceae</taxon>
        <taxon>Solitalea</taxon>
    </lineage>
</organism>
<dbReference type="InterPro" id="IPR013766">
    <property type="entry name" value="Thioredoxin_domain"/>
</dbReference>
<proteinExistence type="predicted"/>
<feature type="domain" description="Thioredoxin" evidence="2">
    <location>
        <begin position="162"/>
        <end position="304"/>
    </location>
</feature>
<accession>A0A521C4Y8</accession>
<dbReference type="GO" id="GO:0016491">
    <property type="term" value="F:oxidoreductase activity"/>
    <property type="evidence" value="ECO:0007669"/>
    <property type="project" value="InterPro"/>
</dbReference>
<keyword evidence="3" id="KW-0413">Isomerase</keyword>
<dbReference type="InterPro" id="IPR050553">
    <property type="entry name" value="Thioredoxin_ResA/DsbE_sf"/>
</dbReference>
<keyword evidence="4" id="KW-1185">Reference proteome</keyword>
<evidence type="ECO:0000256" key="1">
    <source>
        <dbReference type="SAM" id="SignalP"/>
    </source>
</evidence>
<feature type="chain" id="PRO_5021803407" evidence="1">
    <location>
        <begin position="24"/>
        <end position="314"/>
    </location>
</feature>
<sequence length="314" mass="35083">MKNFQKLLIVAFTLTLSVQSSYAQTVKFVTIDSTSASFRNPDAIADRKAKALAGMEDLKKANPEFMKALNEAAKDKDFKLAEIKYYTAEYIQIPFEQYRKLLYDISGDWADNTYGDMAYTKKACVLRKTTAEEKAKRVEAVRASYASKSSSPIATNNVELSKLVGQPAPDFTVTTLDGKQVSLSSLKGKVVVMNFWFTMCRPCVEEIPTLNKFVEKYKDRKDIVFLAPECANATNEDVQKFLKRAPFSYQIALGGKDVAMKQYQSKVFPANFLIDKNGIVRNGYVGLNPVALDDYGKMIPKLLEEAPAKGASKK</sequence>
<dbReference type="PANTHER" id="PTHR42852">
    <property type="entry name" value="THIOL:DISULFIDE INTERCHANGE PROTEIN DSBE"/>
    <property type="match status" value="1"/>
</dbReference>
<dbReference type="RefSeq" id="WP_142602476.1">
    <property type="nucleotide sequence ID" value="NZ_FXSZ01000003.1"/>
</dbReference>
<dbReference type="CDD" id="cd02966">
    <property type="entry name" value="TlpA_like_family"/>
    <property type="match status" value="1"/>
</dbReference>